<dbReference type="EMBL" id="JACEIK010001197">
    <property type="protein sequence ID" value="MCD7467078.1"/>
    <property type="molecule type" value="Genomic_DNA"/>
</dbReference>
<sequence>MRDAHSAPFAGAIPDSQKRSHRRRNIHRGVAQAHISGPSSIEVPSQEQKHRS</sequence>
<gene>
    <name evidence="2" type="ORF">HAX54_004277</name>
</gene>
<proteinExistence type="predicted"/>
<evidence type="ECO:0000313" key="3">
    <source>
        <dbReference type="Proteomes" id="UP000823775"/>
    </source>
</evidence>
<accession>A0ABS8T7G1</accession>
<keyword evidence="3" id="KW-1185">Reference proteome</keyword>
<evidence type="ECO:0000313" key="2">
    <source>
        <dbReference type="EMBL" id="MCD7467078.1"/>
    </source>
</evidence>
<feature type="compositionally biased region" description="Polar residues" evidence="1">
    <location>
        <begin position="37"/>
        <end position="46"/>
    </location>
</feature>
<evidence type="ECO:0000256" key="1">
    <source>
        <dbReference type="SAM" id="MobiDB-lite"/>
    </source>
</evidence>
<reference evidence="2 3" key="1">
    <citation type="journal article" date="2021" name="BMC Genomics">
        <title>Datura genome reveals duplications of psychoactive alkaloid biosynthetic genes and high mutation rate following tissue culture.</title>
        <authorList>
            <person name="Rajewski A."/>
            <person name="Carter-House D."/>
            <person name="Stajich J."/>
            <person name="Litt A."/>
        </authorList>
    </citation>
    <scope>NUCLEOTIDE SEQUENCE [LARGE SCALE GENOMIC DNA]</scope>
    <source>
        <strain evidence="2">AR-01</strain>
    </source>
</reference>
<comment type="caution">
    <text evidence="2">The sequence shown here is derived from an EMBL/GenBank/DDBJ whole genome shotgun (WGS) entry which is preliminary data.</text>
</comment>
<feature type="region of interest" description="Disordered" evidence="1">
    <location>
        <begin position="1"/>
        <end position="52"/>
    </location>
</feature>
<protein>
    <submittedName>
        <fullName evidence="2">Uncharacterized protein</fullName>
    </submittedName>
</protein>
<dbReference type="Proteomes" id="UP000823775">
    <property type="component" value="Unassembled WGS sequence"/>
</dbReference>
<organism evidence="2 3">
    <name type="scientific">Datura stramonium</name>
    <name type="common">Jimsonweed</name>
    <name type="synonym">Common thornapple</name>
    <dbReference type="NCBI Taxonomy" id="4076"/>
    <lineage>
        <taxon>Eukaryota</taxon>
        <taxon>Viridiplantae</taxon>
        <taxon>Streptophyta</taxon>
        <taxon>Embryophyta</taxon>
        <taxon>Tracheophyta</taxon>
        <taxon>Spermatophyta</taxon>
        <taxon>Magnoliopsida</taxon>
        <taxon>eudicotyledons</taxon>
        <taxon>Gunneridae</taxon>
        <taxon>Pentapetalae</taxon>
        <taxon>asterids</taxon>
        <taxon>lamiids</taxon>
        <taxon>Solanales</taxon>
        <taxon>Solanaceae</taxon>
        <taxon>Solanoideae</taxon>
        <taxon>Datureae</taxon>
        <taxon>Datura</taxon>
    </lineage>
</organism>
<name>A0ABS8T7G1_DATST</name>